<reference evidence="1 2" key="1">
    <citation type="submission" date="2013-02" db="EMBL/GenBank/DDBJ databases">
        <title>The Genome Annotation of Plasmodium falciparum FCH/4.</title>
        <authorList>
            <consortium name="The Broad Institute Genome Sequencing Platform"/>
            <consortium name="The Broad Institute Genome Sequencing Center for Infectious Disease"/>
            <person name="Neafsey D."/>
            <person name="Hoffman S."/>
            <person name="Volkman S."/>
            <person name="Rosenthal P."/>
            <person name="Walker B."/>
            <person name="Young S.K."/>
            <person name="Zeng Q."/>
            <person name="Gargeya S."/>
            <person name="Fitzgerald M."/>
            <person name="Haas B."/>
            <person name="Abouelleil A."/>
            <person name="Allen A.W."/>
            <person name="Alvarado L."/>
            <person name="Arachchi H.M."/>
            <person name="Berlin A.M."/>
            <person name="Chapman S.B."/>
            <person name="Gainer-Dewar J."/>
            <person name="Goldberg J."/>
            <person name="Griggs A."/>
            <person name="Gujja S."/>
            <person name="Hansen M."/>
            <person name="Howarth C."/>
            <person name="Imamovic A."/>
            <person name="Ireland A."/>
            <person name="Larimer J."/>
            <person name="McCowan C."/>
            <person name="Murphy C."/>
            <person name="Pearson M."/>
            <person name="Poon T.W."/>
            <person name="Priest M."/>
            <person name="Roberts A."/>
            <person name="Saif S."/>
            <person name="Shea T."/>
            <person name="Sisk P."/>
            <person name="Sykes S."/>
            <person name="Wortman J."/>
            <person name="Nusbaum C."/>
            <person name="Birren B."/>
        </authorList>
    </citation>
    <scope>NUCLEOTIDE SEQUENCE [LARGE SCALE GENOMIC DNA]</scope>
    <source>
        <strain evidence="1 2">FCH/4</strain>
    </source>
</reference>
<evidence type="ECO:0000313" key="1">
    <source>
        <dbReference type="EMBL" id="ETW32006.1"/>
    </source>
</evidence>
<dbReference type="AlphaFoldDB" id="A0A024VVT7"/>
<dbReference type="EMBL" id="KI927817">
    <property type="protein sequence ID" value="ETW32006.1"/>
    <property type="molecule type" value="Genomic_DNA"/>
</dbReference>
<sequence length="61" mass="7395">MNIKLSPLFFFYTYCIDFNNKYSGINKIVLTKEELYEVLKNMKELPPKNELMNLRHQSFNM</sequence>
<proteinExistence type="predicted"/>
<evidence type="ECO:0000313" key="2">
    <source>
        <dbReference type="Proteomes" id="UP000030656"/>
    </source>
</evidence>
<organism evidence="1 2">
    <name type="scientific">Plasmodium falciparum FCH/4</name>
    <dbReference type="NCBI Taxonomy" id="1036724"/>
    <lineage>
        <taxon>Eukaryota</taxon>
        <taxon>Sar</taxon>
        <taxon>Alveolata</taxon>
        <taxon>Apicomplexa</taxon>
        <taxon>Aconoidasida</taxon>
        <taxon>Haemosporida</taxon>
        <taxon>Plasmodiidae</taxon>
        <taxon>Plasmodium</taxon>
        <taxon>Plasmodium (Laverania)</taxon>
    </lineage>
</organism>
<reference evidence="1 2" key="2">
    <citation type="submission" date="2013-02" db="EMBL/GenBank/DDBJ databases">
        <title>The Genome Sequence of Plasmodium falciparum FCH/4.</title>
        <authorList>
            <consortium name="The Broad Institute Genome Sequencing Platform"/>
            <consortium name="The Broad Institute Genome Sequencing Center for Infectious Disease"/>
            <person name="Neafsey D."/>
            <person name="Cheeseman I."/>
            <person name="Volkman S."/>
            <person name="Adams J."/>
            <person name="Walker B."/>
            <person name="Young S.K."/>
            <person name="Zeng Q."/>
            <person name="Gargeya S."/>
            <person name="Fitzgerald M."/>
            <person name="Haas B."/>
            <person name="Abouelleil A."/>
            <person name="Alvarado L."/>
            <person name="Arachchi H.M."/>
            <person name="Berlin A.M."/>
            <person name="Chapman S.B."/>
            <person name="Dewar J."/>
            <person name="Goldberg J."/>
            <person name="Griggs A."/>
            <person name="Gujja S."/>
            <person name="Hansen M."/>
            <person name="Howarth C."/>
            <person name="Imamovic A."/>
            <person name="Larimer J."/>
            <person name="McCowan C."/>
            <person name="Murphy C."/>
            <person name="Neiman D."/>
            <person name="Pearson M."/>
            <person name="Priest M."/>
            <person name="Roberts A."/>
            <person name="Saif S."/>
            <person name="Shea T."/>
            <person name="Sisk P."/>
            <person name="Sykes S."/>
            <person name="Wortman J."/>
            <person name="Nusbaum C."/>
            <person name="Birren B."/>
        </authorList>
    </citation>
    <scope>NUCLEOTIDE SEQUENCE [LARGE SCALE GENOMIC DNA]</scope>
    <source>
        <strain evidence="1 2">FCH/4</strain>
    </source>
</reference>
<dbReference type="Proteomes" id="UP000030656">
    <property type="component" value="Unassembled WGS sequence"/>
</dbReference>
<accession>A0A024VVT7</accession>
<name>A0A024VVT7_PLAFA</name>
<dbReference type="OrthoDB" id="10353051at2759"/>
<gene>
    <name evidence="1" type="ORF">PFFCH_00556</name>
</gene>
<protein>
    <submittedName>
        <fullName evidence="1">Uncharacterized protein</fullName>
    </submittedName>
</protein>